<feature type="region of interest" description="Disordered" evidence="2">
    <location>
        <begin position="380"/>
        <end position="405"/>
    </location>
</feature>
<feature type="compositionally biased region" description="Polar residues" evidence="2">
    <location>
        <begin position="24"/>
        <end position="33"/>
    </location>
</feature>
<keyword evidence="1" id="KW-0863">Zinc-finger</keyword>
<evidence type="ECO:0000313" key="4">
    <source>
        <dbReference type="EMBL" id="JAQ15761.1"/>
    </source>
</evidence>
<organism evidence="4">
    <name type="scientific">Lygus hesperus</name>
    <name type="common">Western plant bug</name>
    <dbReference type="NCBI Taxonomy" id="30085"/>
    <lineage>
        <taxon>Eukaryota</taxon>
        <taxon>Metazoa</taxon>
        <taxon>Ecdysozoa</taxon>
        <taxon>Arthropoda</taxon>
        <taxon>Hexapoda</taxon>
        <taxon>Insecta</taxon>
        <taxon>Pterygota</taxon>
        <taxon>Neoptera</taxon>
        <taxon>Paraneoptera</taxon>
        <taxon>Hemiptera</taxon>
        <taxon>Heteroptera</taxon>
        <taxon>Panheteroptera</taxon>
        <taxon>Cimicomorpha</taxon>
        <taxon>Miridae</taxon>
        <taxon>Mirini</taxon>
        <taxon>Lygus</taxon>
    </lineage>
</organism>
<feature type="domain" description="CCHC-type" evidence="3">
    <location>
        <begin position="247"/>
        <end position="262"/>
    </location>
</feature>
<dbReference type="PROSITE" id="PS50158">
    <property type="entry name" value="ZF_CCHC"/>
    <property type="match status" value="1"/>
</dbReference>
<dbReference type="GO" id="GO:0003676">
    <property type="term" value="F:nucleic acid binding"/>
    <property type="evidence" value="ECO:0007669"/>
    <property type="project" value="InterPro"/>
</dbReference>
<dbReference type="Pfam" id="PF00098">
    <property type="entry name" value="zf-CCHC"/>
    <property type="match status" value="1"/>
</dbReference>
<evidence type="ECO:0000259" key="3">
    <source>
        <dbReference type="PROSITE" id="PS50158"/>
    </source>
</evidence>
<reference evidence="4" key="1">
    <citation type="journal article" date="2016" name="Gigascience">
        <title>De novo construction of an expanded transcriptome assembly for the western tarnished plant bug, Lygus hesperus.</title>
        <authorList>
            <person name="Tassone E.E."/>
            <person name="Geib S.M."/>
            <person name="Hall B."/>
            <person name="Fabrick J.A."/>
            <person name="Brent C.S."/>
            <person name="Hull J.J."/>
        </authorList>
    </citation>
    <scope>NUCLEOTIDE SEQUENCE</scope>
</reference>
<dbReference type="GO" id="GO:0008270">
    <property type="term" value="F:zinc ion binding"/>
    <property type="evidence" value="ECO:0007669"/>
    <property type="project" value="UniProtKB-KW"/>
</dbReference>
<dbReference type="AlphaFoldDB" id="A0A146M7K9"/>
<dbReference type="EMBL" id="GDHC01002868">
    <property type="protein sequence ID" value="JAQ15761.1"/>
    <property type="molecule type" value="Transcribed_RNA"/>
</dbReference>
<dbReference type="SMART" id="SM00343">
    <property type="entry name" value="ZnF_C2HC"/>
    <property type="match status" value="2"/>
</dbReference>
<dbReference type="SUPFAM" id="SSF57756">
    <property type="entry name" value="Retrovirus zinc finger-like domains"/>
    <property type="match status" value="1"/>
</dbReference>
<evidence type="ECO:0000256" key="1">
    <source>
        <dbReference type="PROSITE-ProRule" id="PRU00047"/>
    </source>
</evidence>
<sequence>MDENLTLIYSEKANQREGPALLENESNSTQNTTWGMENVVGGGMDTASLNKDNGERALEKGESSTSQKDISLQEMVGKMRRDLMAVVISSTEELKRMFIERTNELVEDFKAELDKITSTIAENETGIVKENSNLLVTPLDDSTRDGRTRERLLNENCRERSLGIAPRRASVANTNTVEEYALEKETKEKARKRDWRDSECKDLKTNEVEIKIRSKEGRDCDNAMVGNNWRAVGTKRRMLQPTHLDTCYSCGDNGHFASSCPNRGKKKCYLCKKITTHLAADCPENDRRERHYEEKGNETEKGYNRLRKTEKDVRFRKLSNEVGNKIKTQRQRMGGQANMQMFDDQSTLDLSEDEDDQMVCIQMNSDSDSDESMAHVANVEEQEMERHHPRRMMDSAYVSHDGRRR</sequence>
<dbReference type="Gene3D" id="4.10.60.10">
    <property type="entry name" value="Zinc finger, CCHC-type"/>
    <property type="match status" value="1"/>
</dbReference>
<proteinExistence type="predicted"/>
<keyword evidence="1" id="KW-0479">Metal-binding</keyword>
<accession>A0A146M7K9</accession>
<dbReference type="InterPro" id="IPR001878">
    <property type="entry name" value="Znf_CCHC"/>
</dbReference>
<evidence type="ECO:0000256" key="2">
    <source>
        <dbReference type="SAM" id="MobiDB-lite"/>
    </source>
</evidence>
<feature type="region of interest" description="Disordered" evidence="2">
    <location>
        <begin position="1"/>
        <end position="33"/>
    </location>
</feature>
<dbReference type="InterPro" id="IPR036875">
    <property type="entry name" value="Znf_CCHC_sf"/>
</dbReference>
<keyword evidence="1" id="KW-0862">Zinc</keyword>
<gene>
    <name evidence="4" type="ORF">g.80957</name>
</gene>
<name>A0A146M7K9_LYGHE</name>
<protein>
    <recommendedName>
        <fullName evidence="3">CCHC-type domain-containing protein</fullName>
    </recommendedName>
</protein>